<dbReference type="EMBL" id="JABBWK010000012">
    <property type="protein sequence ID" value="KAG1903692.1"/>
    <property type="molecule type" value="Genomic_DNA"/>
</dbReference>
<dbReference type="InterPro" id="IPR023631">
    <property type="entry name" value="Amidase_dom"/>
</dbReference>
<gene>
    <name evidence="2" type="ORF">F5891DRAFT_1185319</name>
</gene>
<dbReference type="GeneID" id="64660840"/>
<keyword evidence="3" id="KW-1185">Reference proteome</keyword>
<accession>A0AAD4ECX4</accession>
<evidence type="ECO:0000313" key="2">
    <source>
        <dbReference type="EMBL" id="KAG1903692.1"/>
    </source>
</evidence>
<dbReference type="PANTHER" id="PTHR42678:SF34">
    <property type="entry name" value="OS04G0183300 PROTEIN"/>
    <property type="match status" value="1"/>
</dbReference>
<reference evidence="2" key="1">
    <citation type="journal article" date="2020" name="New Phytol.">
        <title>Comparative genomics reveals dynamic genome evolution in host specialist ectomycorrhizal fungi.</title>
        <authorList>
            <person name="Lofgren L.A."/>
            <person name="Nguyen N.H."/>
            <person name="Vilgalys R."/>
            <person name="Ruytinx J."/>
            <person name="Liao H.L."/>
            <person name="Branco S."/>
            <person name="Kuo A."/>
            <person name="LaButti K."/>
            <person name="Lipzen A."/>
            <person name="Andreopoulos W."/>
            <person name="Pangilinan J."/>
            <person name="Riley R."/>
            <person name="Hundley H."/>
            <person name="Na H."/>
            <person name="Barry K."/>
            <person name="Grigoriev I.V."/>
            <person name="Stajich J.E."/>
            <person name="Kennedy P.G."/>
        </authorList>
    </citation>
    <scope>NUCLEOTIDE SEQUENCE</scope>
    <source>
        <strain evidence="2">FC203</strain>
    </source>
</reference>
<organism evidence="2 3">
    <name type="scientific">Suillus fuscotomentosus</name>
    <dbReference type="NCBI Taxonomy" id="1912939"/>
    <lineage>
        <taxon>Eukaryota</taxon>
        <taxon>Fungi</taxon>
        <taxon>Dikarya</taxon>
        <taxon>Basidiomycota</taxon>
        <taxon>Agaricomycotina</taxon>
        <taxon>Agaricomycetes</taxon>
        <taxon>Agaricomycetidae</taxon>
        <taxon>Boletales</taxon>
        <taxon>Suillineae</taxon>
        <taxon>Suillaceae</taxon>
        <taxon>Suillus</taxon>
    </lineage>
</organism>
<evidence type="ECO:0000313" key="3">
    <source>
        <dbReference type="Proteomes" id="UP001195769"/>
    </source>
</evidence>
<dbReference type="PANTHER" id="PTHR42678">
    <property type="entry name" value="AMIDASE"/>
    <property type="match status" value="1"/>
</dbReference>
<comment type="caution">
    <text evidence="2">The sequence shown here is derived from an EMBL/GenBank/DDBJ whole genome shotgun (WGS) entry which is preliminary data.</text>
</comment>
<dbReference type="SUPFAM" id="SSF75304">
    <property type="entry name" value="Amidase signature (AS) enzymes"/>
    <property type="match status" value="1"/>
</dbReference>
<dbReference type="RefSeq" id="XP_041229267.1">
    <property type="nucleotide sequence ID" value="XM_041366542.1"/>
</dbReference>
<sequence>MRSSRVEANPIALSQAAALDDERKDKGDRGPLHGIPSLLKDSVVTLHEEGMDTIAGSYALLASVVPWHPGLVPDYMKARHKRPQRRSFWNASFFICDIKIIEEAFNSSLDIVRALGAKIVDPTDFLDTEELSTSKAEKRLLDVDLPFNKRLSELVDVPTGIKTLAALIEFNEKRNMFLRRIFKRKP</sequence>
<name>A0AAD4ECX4_9AGAM</name>
<feature type="domain" description="Amidase" evidence="1">
    <location>
        <begin position="6"/>
        <end position="64"/>
    </location>
</feature>
<dbReference type="InterPro" id="IPR036928">
    <property type="entry name" value="AS_sf"/>
</dbReference>
<dbReference type="Gene3D" id="3.90.1300.10">
    <property type="entry name" value="Amidase signature (AS) domain"/>
    <property type="match status" value="1"/>
</dbReference>
<protein>
    <recommendedName>
        <fullName evidence="1">Amidase domain-containing protein</fullName>
    </recommendedName>
</protein>
<proteinExistence type="predicted"/>
<evidence type="ECO:0000259" key="1">
    <source>
        <dbReference type="Pfam" id="PF01425"/>
    </source>
</evidence>
<dbReference type="Proteomes" id="UP001195769">
    <property type="component" value="Unassembled WGS sequence"/>
</dbReference>
<dbReference type="Pfam" id="PF01425">
    <property type="entry name" value="Amidase"/>
    <property type="match status" value="1"/>
</dbReference>
<dbReference type="AlphaFoldDB" id="A0AAD4ECX4"/>